<dbReference type="KEGG" id="tpi:TREPR_2121"/>
<dbReference type="OrthoDB" id="9821895at2"/>
<keyword evidence="2" id="KW-1185">Reference proteome</keyword>
<dbReference type="AlphaFoldDB" id="F5YJ73"/>
<dbReference type="EMBL" id="CP001843">
    <property type="protein sequence ID" value="AEF83952.1"/>
    <property type="molecule type" value="Genomic_DNA"/>
</dbReference>
<name>F5YJ73_TREPZ</name>
<sequence length="325" mass="36094">MRNFPQKKPGSGKSLLSRGLSRRFRLGAALAFLALAGILFFALTRPTMTWYVEEELESPWRQVLAAGTPPRGFKGIQSLKPGEAPPAKAKGFLITRKRAELAEPVMVYPRLSFDLEYQGALVLALDPWMVFRNNNFPGLTRQRVESAGEGTLLIPGSDPAAVQAWTARFLERPEGEFPRDGDIWQSTGEALFRRAPFPRGAATFNWPDIWQVLLGKETSWVYAPLSRVRDLPANRSSILEASVFPGPGDNRFGLQAEILWAIPLGKPGKLEKAATWLKSGPAQTLIADTLRWLAASPDAKPFNPVVMSARNAWLTCSYVWECGEW</sequence>
<organism evidence="1 2">
    <name type="scientific">Treponema primitia (strain ATCC BAA-887 / DSM 12427 / ZAS-2)</name>
    <dbReference type="NCBI Taxonomy" id="545694"/>
    <lineage>
        <taxon>Bacteria</taxon>
        <taxon>Pseudomonadati</taxon>
        <taxon>Spirochaetota</taxon>
        <taxon>Spirochaetia</taxon>
        <taxon>Spirochaetales</taxon>
        <taxon>Treponemataceae</taxon>
        <taxon>Treponema</taxon>
    </lineage>
</organism>
<proteinExistence type="predicted"/>
<dbReference type="eggNOG" id="ENOG5032HBW">
    <property type="taxonomic scope" value="Bacteria"/>
</dbReference>
<evidence type="ECO:0000313" key="1">
    <source>
        <dbReference type="EMBL" id="AEF83952.1"/>
    </source>
</evidence>
<dbReference type="Proteomes" id="UP000009223">
    <property type="component" value="Chromosome"/>
</dbReference>
<reference evidence="2" key="1">
    <citation type="submission" date="2009-12" db="EMBL/GenBank/DDBJ databases">
        <title>Complete sequence of Treponema primitia strain ZAS-2.</title>
        <authorList>
            <person name="Tetu S.G."/>
            <person name="Matson E."/>
            <person name="Ren Q."/>
            <person name="Seshadri R."/>
            <person name="Elbourne L."/>
            <person name="Hassan K.A."/>
            <person name="Durkin A."/>
            <person name="Radune D."/>
            <person name="Mohamoud Y."/>
            <person name="Shay R."/>
            <person name="Jin S."/>
            <person name="Zhang X."/>
            <person name="Lucey K."/>
            <person name="Ballor N.R."/>
            <person name="Ottesen E."/>
            <person name="Rosenthal R."/>
            <person name="Allen A."/>
            <person name="Leadbetter J.R."/>
            <person name="Paulsen I.T."/>
        </authorList>
    </citation>
    <scope>NUCLEOTIDE SEQUENCE [LARGE SCALE GENOMIC DNA]</scope>
    <source>
        <strain evidence="2">ATCC BAA-887 / DSM 12427 / ZAS-2</strain>
    </source>
</reference>
<dbReference type="HOGENOM" id="CLU_808777_0_0_12"/>
<evidence type="ECO:0000313" key="2">
    <source>
        <dbReference type="Proteomes" id="UP000009223"/>
    </source>
</evidence>
<gene>
    <name evidence="1" type="ordered locus">TREPR_2121</name>
</gene>
<protein>
    <submittedName>
        <fullName evidence="1">Uncharacterized protein</fullName>
    </submittedName>
</protein>
<reference evidence="1 2" key="2">
    <citation type="journal article" date="2011" name="ISME J.">
        <title>RNA-seq reveals cooperative metabolic interactions between two termite-gut spirochete species in co-culture.</title>
        <authorList>
            <person name="Rosenthal A.Z."/>
            <person name="Matson E.G."/>
            <person name="Eldar A."/>
            <person name="Leadbetter J.R."/>
        </authorList>
    </citation>
    <scope>NUCLEOTIDE SEQUENCE [LARGE SCALE GENOMIC DNA]</scope>
    <source>
        <strain evidence="2">ATCC BAA-887 / DSM 12427 / ZAS-2</strain>
    </source>
</reference>
<accession>F5YJ73</accession>
<dbReference type="RefSeq" id="WP_015708053.1">
    <property type="nucleotide sequence ID" value="NC_015578.1"/>
</dbReference>